<dbReference type="STRING" id="137246.A0A401RGP9"/>
<dbReference type="Proteomes" id="UP000287033">
    <property type="component" value="Unassembled WGS sequence"/>
</dbReference>
<dbReference type="EMBL" id="BEZZ01002686">
    <property type="protein sequence ID" value="GCC17314.1"/>
    <property type="molecule type" value="Genomic_DNA"/>
</dbReference>
<evidence type="ECO:0000256" key="3">
    <source>
        <dbReference type="ARBA" id="ARBA00023098"/>
    </source>
</evidence>
<keyword evidence="3" id="KW-0443">Lipid metabolism</keyword>
<dbReference type="InterPro" id="IPR000873">
    <property type="entry name" value="AMP-dep_synth/lig_dom"/>
</dbReference>
<protein>
    <recommendedName>
        <fullName evidence="5">Long-chain-fatty-acid--CoA ligase</fullName>
    </recommendedName>
</protein>
<evidence type="ECO:0000256" key="4">
    <source>
        <dbReference type="ARBA" id="ARBA00036527"/>
    </source>
</evidence>
<evidence type="ECO:0000313" key="9">
    <source>
        <dbReference type="Proteomes" id="UP000287033"/>
    </source>
</evidence>
<feature type="domain" description="AMP-dependent synthetase/ligase" evidence="7">
    <location>
        <begin position="37"/>
        <end position="234"/>
    </location>
</feature>
<dbReference type="GO" id="GO:0044539">
    <property type="term" value="P:long-chain fatty acid import into cell"/>
    <property type="evidence" value="ECO:0007669"/>
    <property type="project" value="TreeGrafter"/>
</dbReference>
<dbReference type="AlphaFoldDB" id="A0A401RGP9"/>
<accession>A0A401RGP9</accession>
<name>A0A401RGP9_CHIPU</name>
<evidence type="ECO:0000259" key="7">
    <source>
        <dbReference type="Pfam" id="PF00501"/>
    </source>
</evidence>
<keyword evidence="2" id="KW-0436">Ligase</keyword>
<dbReference type="Gene3D" id="3.40.50.12780">
    <property type="entry name" value="N-terminal domain of ligase-like"/>
    <property type="match status" value="1"/>
</dbReference>
<sequence length="406" mass="45592">SLHWGERARQRVTDSYSSHVNLDLRCSVEDVLPSIREENVTVLILDDKCTTESIGKDEIQAASDQPLPLSLRSHVTFKTPFTYIYTSGTTGLPKAAIITHARVHRMVSFIMTCGIQSNDVIYTTLPLYHSAGSIIGICGSIYAGATVVLRHKFSASQFWDDCRKYDVTVIQYIGEVLRYLCNSPKKSNDKDHKVRMALGNGARPDIWKEFLNRFGNIQVCEFYGATEGNVGFFNNTGKIGASGRINVLTRMFMPFRLIKYDVDREAPVRDANGHCIEVAKGETGLLIAKITSKSPFTGYAGNNALSNQKRLRDVFCKGDLYFNSGDLMMLDNDNFIYFKDRIGDTFRWKGENVSTTEVADILSVLDFIQEVCVYGVTIPGMRHTVEQISEIIYFVNKLTLHHSVSL</sequence>
<evidence type="ECO:0000256" key="6">
    <source>
        <dbReference type="ARBA" id="ARBA00048666"/>
    </source>
</evidence>
<evidence type="ECO:0000256" key="2">
    <source>
        <dbReference type="ARBA" id="ARBA00022598"/>
    </source>
</evidence>
<comment type="similarity">
    <text evidence="1">Belongs to the ATP-dependent AMP-binding enzyme family.</text>
</comment>
<comment type="caution">
    <text evidence="8">The sequence shown here is derived from an EMBL/GenBank/DDBJ whole genome shotgun (WGS) entry which is preliminary data.</text>
</comment>
<dbReference type="PROSITE" id="PS00455">
    <property type="entry name" value="AMP_BINDING"/>
    <property type="match status" value="1"/>
</dbReference>
<dbReference type="OMA" id="IITHARV"/>
<dbReference type="Pfam" id="PF00501">
    <property type="entry name" value="AMP-binding"/>
    <property type="match status" value="1"/>
</dbReference>
<organism evidence="8 9">
    <name type="scientific">Chiloscyllium punctatum</name>
    <name type="common">Brownbanded bambooshark</name>
    <name type="synonym">Hemiscyllium punctatum</name>
    <dbReference type="NCBI Taxonomy" id="137246"/>
    <lineage>
        <taxon>Eukaryota</taxon>
        <taxon>Metazoa</taxon>
        <taxon>Chordata</taxon>
        <taxon>Craniata</taxon>
        <taxon>Vertebrata</taxon>
        <taxon>Chondrichthyes</taxon>
        <taxon>Elasmobranchii</taxon>
        <taxon>Galeomorphii</taxon>
        <taxon>Galeoidea</taxon>
        <taxon>Orectolobiformes</taxon>
        <taxon>Hemiscylliidae</taxon>
        <taxon>Chiloscyllium</taxon>
    </lineage>
</organism>
<feature type="non-terminal residue" evidence="8">
    <location>
        <position position="1"/>
    </location>
</feature>
<evidence type="ECO:0000313" key="8">
    <source>
        <dbReference type="EMBL" id="GCC17314.1"/>
    </source>
</evidence>
<dbReference type="PANTHER" id="PTHR43107:SF4">
    <property type="entry name" value="LONG-CHAIN FATTY ACID TRANSPORT PROTEIN 2"/>
    <property type="match status" value="1"/>
</dbReference>
<proteinExistence type="inferred from homology"/>
<comment type="catalytic activity">
    <reaction evidence="4">
        <text>a very long-chain fatty acid + ATP + CoA = a very long-chain fatty acyl-CoA + AMP + diphosphate</text>
        <dbReference type="Rhea" id="RHEA:54536"/>
        <dbReference type="ChEBI" id="CHEBI:30616"/>
        <dbReference type="ChEBI" id="CHEBI:33019"/>
        <dbReference type="ChEBI" id="CHEBI:57287"/>
        <dbReference type="ChEBI" id="CHEBI:58950"/>
        <dbReference type="ChEBI" id="CHEBI:138261"/>
        <dbReference type="ChEBI" id="CHEBI:456215"/>
    </reaction>
    <physiologicalReaction direction="left-to-right" evidence="4">
        <dbReference type="Rhea" id="RHEA:54537"/>
    </physiologicalReaction>
</comment>
<dbReference type="GO" id="GO:0005886">
    <property type="term" value="C:plasma membrane"/>
    <property type="evidence" value="ECO:0007669"/>
    <property type="project" value="TreeGrafter"/>
</dbReference>
<gene>
    <name evidence="8" type="ORF">chiPu_0020529</name>
</gene>
<dbReference type="InterPro" id="IPR042099">
    <property type="entry name" value="ANL_N_sf"/>
</dbReference>
<dbReference type="GO" id="GO:0005324">
    <property type="term" value="F:long-chain fatty acid transmembrane transporter activity"/>
    <property type="evidence" value="ECO:0007669"/>
    <property type="project" value="TreeGrafter"/>
</dbReference>
<reference evidence="8 9" key="1">
    <citation type="journal article" date="2018" name="Nat. Ecol. Evol.">
        <title>Shark genomes provide insights into elasmobranch evolution and the origin of vertebrates.</title>
        <authorList>
            <person name="Hara Y"/>
            <person name="Yamaguchi K"/>
            <person name="Onimaru K"/>
            <person name="Kadota M"/>
            <person name="Koyanagi M"/>
            <person name="Keeley SD"/>
            <person name="Tatsumi K"/>
            <person name="Tanaka K"/>
            <person name="Motone F"/>
            <person name="Kageyama Y"/>
            <person name="Nozu R"/>
            <person name="Adachi N"/>
            <person name="Nishimura O"/>
            <person name="Nakagawa R"/>
            <person name="Tanegashima C"/>
            <person name="Kiyatake I"/>
            <person name="Matsumoto R"/>
            <person name="Murakumo K"/>
            <person name="Nishida K"/>
            <person name="Terakita A"/>
            <person name="Kuratani S"/>
            <person name="Sato K"/>
            <person name="Hyodo S Kuraku.S."/>
        </authorList>
    </citation>
    <scope>NUCLEOTIDE SEQUENCE [LARGE SCALE GENOMIC DNA]</scope>
</reference>
<comment type="catalytic activity">
    <reaction evidence="6">
        <text>tetracosanoate + ATP + CoA = tetracosanoyl-CoA + AMP + diphosphate</text>
        <dbReference type="Rhea" id="RHEA:33639"/>
        <dbReference type="ChEBI" id="CHEBI:30616"/>
        <dbReference type="ChEBI" id="CHEBI:31014"/>
        <dbReference type="ChEBI" id="CHEBI:33019"/>
        <dbReference type="ChEBI" id="CHEBI:57287"/>
        <dbReference type="ChEBI" id="CHEBI:65052"/>
        <dbReference type="ChEBI" id="CHEBI:456215"/>
    </reaction>
    <physiologicalReaction direction="left-to-right" evidence="6">
        <dbReference type="Rhea" id="RHEA:33640"/>
    </physiologicalReaction>
</comment>
<dbReference type="OrthoDB" id="288590at2759"/>
<dbReference type="InterPro" id="IPR020845">
    <property type="entry name" value="AMP-binding_CS"/>
</dbReference>
<keyword evidence="9" id="KW-1185">Reference proteome</keyword>
<dbReference type="GO" id="GO:0004467">
    <property type="term" value="F:long-chain fatty acid-CoA ligase activity"/>
    <property type="evidence" value="ECO:0007669"/>
    <property type="project" value="TreeGrafter"/>
</dbReference>
<dbReference type="GO" id="GO:0005789">
    <property type="term" value="C:endoplasmic reticulum membrane"/>
    <property type="evidence" value="ECO:0007669"/>
    <property type="project" value="TreeGrafter"/>
</dbReference>
<evidence type="ECO:0000256" key="1">
    <source>
        <dbReference type="ARBA" id="ARBA00006432"/>
    </source>
</evidence>
<dbReference type="PANTHER" id="PTHR43107">
    <property type="entry name" value="LONG-CHAIN FATTY ACID TRANSPORT PROTEIN"/>
    <property type="match status" value="1"/>
</dbReference>
<dbReference type="SUPFAM" id="SSF56801">
    <property type="entry name" value="Acetyl-CoA synthetase-like"/>
    <property type="match status" value="1"/>
</dbReference>
<evidence type="ECO:0000256" key="5">
    <source>
        <dbReference type="ARBA" id="ARBA00041297"/>
    </source>
</evidence>